<feature type="region of interest" description="Disordered" evidence="1">
    <location>
        <begin position="999"/>
        <end position="1072"/>
    </location>
</feature>
<dbReference type="KEGG" id="mik:FOE78_01185"/>
<name>A0A516PUT1_9ACTN</name>
<sequence length="1338" mass="141339">MRHDDRRHPGIPWSPPQRCASNLGRCPWPSAERVRAGGDGGAHPGCRSRRRRRAEGRSGEPGGVRRRRCRPSRSRRRCVGIVRHRRVVRSGRRFGTVGSPELSRRRGNGSRSAGGRIGADPRRDRDRHHPCHRPHHLPVRDRYRLGDRDRRGHRPGGALMITQRQHRTGPDRTGAAGRLVKGVAALVALLGAVVGVPWLLVELAGNPLPERLDPNRIWAALTTPDDGTVLVGLIAVVGWVAWLVFAISVILEVVAVVSRQRIRLRLPGLGGMQKISGGLVLLVLGMFVMPSQLAAAAPGLVGPVATGPGASGSANSGGVASAPDRPGPVDSPAAGPTAAEPPVTDANKTASSDAVPHPADPVPGDPAAAAPSAGSEPHGPTRPAGPAGPGALRSSRSAGDGNRPALADERAGDADRLVHVVRDGDDLWSLAEQYYGRGQEWRTIARANPSVLSGGPDRLLPGWRLIIPGVGPAAREVRVRPGETLSTIADRVYGDPAAWPQIYHANRSVLADPDLVPIGLRLLIPPGPDPAHPQEPSAGRSAGRRSTGEGSAADPTADAADDDESSQRLDNRRSNAPRGDASAPSRGGDSSAPPRDDESGPPTDESAAPGAGEPGTGGAGASTRPTSAPQPAGEYAEAVGDADRDLPAVPAQLAGVGGLLAAALTAGLVSRRQLQLRARPVGRRIPQPPPAAGRAQADLGRRQLLSLEQLDRALRAIGRDCLERGVAVPILQAARLSGRELDLIMREPAASVPTGFVADGVHWRLSVADAEFLLQDRDLADSPQPYPALVSVGTDSAGSVILVNLEAAGVFAVEGTGSAPSDVLTAMIAELAFVPWSEEMVITVVGDRTGLPESVDQHNVGTVTDLDQLLWRWQQRAGRQREQLAAGRKRTPVDFRVDPDLGDPWVPEVAIVSQRPSPRQAEQLAELLLSEPRVGLSVVLCGRGLTAGARLRLSPSASDLVDAELDPPGWKFTAQLLGSPAAGLIQQLIECTGRQDTEPAPWWVADFPPGSHRPSRARSDAVPVSDQRPEVDHRRPSAANLSWPSAAVHPGGNDVAADPPAGSDDRPGRTAPLVRQGASKEFEIVPSPFAAEQPPPPRHPTLMLLGPIDLIGAGGPRPSRAVLQCIEYAAWLLEHPGSTAHAMAAGLVVAEGTRRSNVSRLRTWLGADEEGRPYLPDAYSGRIVLSALVGSDWHRLQILTGTGVNVTSTEGLCKALDLVRGAPLADAAPTQWHWAEEMRTDMVSVIRDIAVEITERALADSDVDLARWAASRGLTAAPQDEFLMGARIRTEFQAGNAAEVERLALQLAAQGRALGVDLHPDTVDLLQQVMEGRLRARA</sequence>
<feature type="region of interest" description="Disordered" evidence="1">
    <location>
        <begin position="1"/>
        <end position="74"/>
    </location>
</feature>
<dbReference type="EMBL" id="CP041692">
    <property type="protein sequence ID" value="QDP94711.1"/>
    <property type="molecule type" value="Genomic_DNA"/>
</dbReference>
<evidence type="ECO:0000256" key="2">
    <source>
        <dbReference type="SAM" id="Phobius"/>
    </source>
</evidence>
<dbReference type="PANTHER" id="PTHR34700:SF4">
    <property type="entry name" value="PHAGE-LIKE ELEMENT PBSX PROTEIN XKDP"/>
    <property type="match status" value="1"/>
</dbReference>
<feature type="transmembrane region" description="Helical" evidence="2">
    <location>
        <begin position="278"/>
        <end position="301"/>
    </location>
</feature>
<keyword evidence="2" id="KW-0472">Membrane</keyword>
<feature type="compositionally biased region" description="Low complexity" evidence="1">
    <location>
        <begin position="365"/>
        <end position="378"/>
    </location>
</feature>
<keyword evidence="2" id="KW-0812">Transmembrane</keyword>
<feature type="transmembrane region" description="Helical" evidence="2">
    <location>
        <begin position="229"/>
        <end position="257"/>
    </location>
</feature>
<dbReference type="CDD" id="cd00118">
    <property type="entry name" value="LysM"/>
    <property type="match status" value="2"/>
</dbReference>
<organism evidence="4 5">
    <name type="scientific">Microlunatus elymi</name>
    <dbReference type="NCBI Taxonomy" id="2596828"/>
    <lineage>
        <taxon>Bacteria</taxon>
        <taxon>Bacillati</taxon>
        <taxon>Actinomycetota</taxon>
        <taxon>Actinomycetes</taxon>
        <taxon>Propionibacteriales</taxon>
        <taxon>Propionibacteriaceae</taxon>
        <taxon>Microlunatus</taxon>
    </lineage>
</organism>
<feature type="domain" description="LysM" evidence="3">
    <location>
        <begin position="417"/>
        <end position="467"/>
    </location>
</feature>
<gene>
    <name evidence="4" type="ORF">FOE78_01185</name>
</gene>
<dbReference type="SMART" id="SM00257">
    <property type="entry name" value="LysM"/>
    <property type="match status" value="2"/>
</dbReference>
<reference evidence="4 5" key="1">
    <citation type="submission" date="2019-07" db="EMBL/GenBank/DDBJ databases">
        <title>Microlunatus dokdonensis sp. nov. isolated from the rhizospheric soil of the wild plant Elymus tsukushiensis.</title>
        <authorList>
            <person name="Ghim S.-Y."/>
            <person name="Hwang Y.-J."/>
            <person name="Son J.-S."/>
            <person name="Shin J.-H."/>
        </authorList>
    </citation>
    <scope>NUCLEOTIDE SEQUENCE [LARGE SCALE GENOMIC DNA]</scope>
    <source>
        <strain evidence="4 5">KUDC0627</strain>
    </source>
</reference>
<dbReference type="Proteomes" id="UP000319263">
    <property type="component" value="Chromosome"/>
</dbReference>
<keyword evidence="5" id="KW-1185">Reference proteome</keyword>
<accession>A0A516PUT1</accession>
<evidence type="ECO:0000256" key="1">
    <source>
        <dbReference type="SAM" id="MobiDB-lite"/>
    </source>
</evidence>
<dbReference type="PANTHER" id="PTHR34700">
    <property type="entry name" value="POTASSIUM BINDING PROTEIN KBP"/>
    <property type="match status" value="1"/>
</dbReference>
<evidence type="ECO:0000313" key="4">
    <source>
        <dbReference type="EMBL" id="QDP94711.1"/>
    </source>
</evidence>
<dbReference type="SUPFAM" id="SSF54106">
    <property type="entry name" value="LysM domain"/>
    <property type="match status" value="1"/>
</dbReference>
<feature type="region of interest" description="Disordered" evidence="1">
    <location>
        <begin position="310"/>
        <end position="410"/>
    </location>
</feature>
<dbReference type="OrthoDB" id="8444614at2"/>
<dbReference type="PROSITE" id="PS51782">
    <property type="entry name" value="LYSM"/>
    <property type="match status" value="2"/>
</dbReference>
<dbReference type="InterPro" id="IPR036779">
    <property type="entry name" value="LysM_dom_sf"/>
</dbReference>
<evidence type="ECO:0000259" key="3">
    <source>
        <dbReference type="PROSITE" id="PS51782"/>
    </source>
</evidence>
<feature type="compositionally biased region" description="Low complexity" evidence="1">
    <location>
        <begin position="310"/>
        <end position="322"/>
    </location>
</feature>
<feature type="compositionally biased region" description="Basic residues" evidence="1">
    <location>
        <begin position="64"/>
        <end position="74"/>
    </location>
</feature>
<feature type="region of interest" description="Disordered" evidence="1">
    <location>
        <begin position="90"/>
        <end position="137"/>
    </location>
</feature>
<feature type="compositionally biased region" description="Basic residues" evidence="1">
    <location>
        <begin position="125"/>
        <end position="137"/>
    </location>
</feature>
<protein>
    <submittedName>
        <fullName evidence="4">LysM peptidoglycan-binding domain-containing protein</fullName>
    </submittedName>
</protein>
<feature type="region of interest" description="Disordered" evidence="1">
    <location>
        <begin position="525"/>
        <end position="639"/>
    </location>
</feature>
<dbReference type="Pfam" id="PF01476">
    <property type="entry name" value="LysM"/>
    <property type="match status" value="2"/>
</dbReference>
<dbReference type="InterPro" id="IPR052196">
    <property type="entry name" value="Bact_Kbp"/>
</dbReference>
<dbReference type="Gene3D" id="3.10.350.10">
    <property type="entry name" value="LysM domain"/>
    <property type="match status" value="2"/>
</dbReference>
<evidence type="ECO:0000313" key="5">
    <source>
        <dbReference type="Proteomes" id="UP000319263"/>
    </source>
</evidence>
<feature type="domain" description="LysM" evidence="3">
    <location>
        <begin position="475"/>
        <end position="524"/>
    </location>
</feature>
<proteinExistence type="predicted"/>
<feature type="transmembrane region" description="Helical" evidence="2">
    <location>
        <begin position="182"/>
        <end position="201"/>
    </location>
</feature>
<keyword evidence="2" id="KW-1133">Transmembrane helix</keyword>
<dbReference type="InterPro" id="IPR018392">
    <property type="entry name" value="LysM"/>
</dbReference>